<name>A0AAD5CM59_AMBAR</name>
<comment type="caution">
    <text evidence="1">The sequence shown here is derived from an EMBL/GenBank/DDBJ whole genome shotgun (WGS) entry which is preliminary data.</text>
</comment>
<gene>
    <name evidence="1" type="ORF">M8C21_033397</name>
</gene>
<keyword evidence="2" id="KW-1185">Reference proteome</keyword>
<dbReference type="Proteomes" id="UP001206925">
    <property type="component" value="Unassembled WGS sequence"/>
</dbReference>
<protein>
    <submittedName>
        <fullName evidence="1">Uncharacterized protein</fullName>
    </submittedName>
</protein>
<proteinExistence type="predicted"/>
<evidence type="ECO:0000313" key="1">
    <source>
        <dbReference type="EMBL" id="KAI7744149.1"/>
    </source>
</evidence>
<dbReference type="AlphaFoldDB" id="A0AAD5CM59"/>
<reference evidence="1" key="1">
    <citation type="submission" date="2022-06" db="EMBL/GenBank/DDBJ databases">
        <title>Uncovering the hologenomic basis of an extraordinary plant invasion.</title>
        <authorList>
            <person name="Bieker V.C."/>
            <person name="Martin M.D."/>
            <person name="Gilbert T."/>
            <person name="Hodgins K."/>
            <person name="Battlay P."/>
            <person name="Petersen B."/>
            <person name="Wilson J."/>
        </authorList>
    </citation>
    <scope>NUCLEOTIDE SEQUENCE</scope>
    <source>
        <strain evidence="1">AA19_3_7</strain>
        <tissue evidence="1">Leaf</tissue>
    </source>
</reference>
<dbReference type="EMBL" id="JAMZMK010007574">
    <property type="protein sequence ID" value="KAI7744149.1"/>
    <property type="molecule type" value="Genomic_DNA"/>
</dbReference>
<evidence type="ECO:0000313" key="2">
    <source>
        <dbReference type="Proteomes" id="UP001206925"/>
    </source>
</evidence>
<sequence>MGGSAKSHRMLKDWSMNRVDDKEIRNIEALYDDDVLKMTMLGNGFRNSYHTFYGPG</sequence>
<organism evidence="1 2">
    <name type="scientific">Ambrosia artemisiifolia</name>
    <name type="common">Common ragweed</name>
    <dbReference type="NCBI Taxonomy" id="4212"/>
    <lineage>
        <taxon>Eukaryota</taxon>
        <taxon>Viridiplantae</taxon>
        <taxon>Streptophyta</taxon>
        <taxon>Embryophyta</taxon>
        <taxon>Tracheophyta</taxon>
        <taxon>Spermatophyta</taxon>
        <taxon>Magnoliopsida</taxon>
        <taxon>eudicotyledons</taxon>
        <taxon>Gunneridae</taxon>
        <taxon>Pentapetalae</taxon>
        <taxon>asterids</taxon>
        <taxon>campanulids</taxon>
        <taxon>Asterales</taxon>
        <taxon>Asteraceae</taxon>
        <taxon>Asteroideae</taxon>
        <taxon>Heliantheae alliance</taxon>
        <taxon>Heliantheae</taxon>
        <taxon>Ambrosia</taxon>
    </lineage>
</organism>
<accession>A0AAD5CM59</accession>